<feature type="compositionally biased region" description="Low complexity" evidence="1">
    <location>
        <begin position="28"/>
        <end position="40"/>
    </location>
</feature>
<comment type="caution">
    <text evidence="2">The sequence shown here is derived from an EMBL/GenBank/DDBJ whole genome shotgun (WGS) entry which is preliminary data.</text>
</comment>
<proteinExistence type="predicted"/>
<dbReference type="EMBL" id="ABWL02000002">
    <property type="protein sequence ID" value="EFE09845.1"/>
    <property type="molecule type" value="Genomic_DNA"/>
</dbReference>
<name>D4B6R5_9ENTR</name>
<dbReference type="HOGENOM" id="CLU_3287073_0_0_6"/>
<protein>
    <submittedName>
        <fullName evidence="2">Uncharacterized protein</fullName>
    </submittedName>
</protein>
<dbReference type="AlphaFoldDB" id="D4B6R5"/>
<evidence type="ECO:0000256" key="1">
    <source>
        <dbReference type="SAM" id="MobiDB-lite"/>
    </source>
</evidence>
<organism evidence="2 3">
    <name type="scientific">Citrobacter youngae ATCC 29220</name>
    <dbReference type="NCBI Taxonomy" id="500640"/>
    <lineage>
        <taxon>Bacteria</taxon>
        <taxon>Pseudomonadati</taxon>
        <taxon>Pseudomonadota</taxon>
        <taxon>Gammaproteobacteria</taxon>
        <taxon>Enterobacterales</taxon>
        <taxon>Enterobacteriaceae</taxon>
        <taxon>Citrobacter</taxon>
        <taxon>Citrobacter freundii complex</taxon>
    </lineage>
</organism>
<reference evidence="2 3" key="1">
    <citation type="submission" date="2010-02" db="EMBL/GenBank/DDBJ databases">
        <authorList>
            <person name="Weinstock G."/>
            <person name="Sodergren E."/>
            <person name="Clifton S."/>
            <person name="Fulton L."/>
            <person name="Fulton B."/>
            <person name="Courtney L."/>
            <person name="Fronick C."/>
            <person name="Harrison M."/>
            <person name="Strong C."/>
            <person name="Farmer C."/>
            <person name="Delahaunty K."/>
            <person name="Markovic C."/>
            <person name="Hall O."/>
            <person name="Minx P."/>
            <person name="Tomlinson C."/>
            <person name="Mitreva M."/>
            <person name="Nelson J."/>
            <person name="Hou S."/>
            <person name="Wollam A."/>
            <person name="Pepin K.H."/>
            <person name="Johnson M."/>
            <person name="Bhonagiri V."/>
            <person name="Zhang X."/>
            <person name="Suruliraj S."/>
            <person name="Warren W."/>
            <person name="Chinwalla A."/>
            <person name="Mardis E.R."/>
            <person name="Wilson R.K."/>
        </authorList>
    </citation>
    <scope>NUCLEOTIDE SEQUENCE [LARGE SCALE GENOMIC DNA]</scope>
    <source>
        <strain evidence="2 3">ATCC 29220</strain>
    </source>
</reference>
<sequence>MPGQRLCSGNSLQKVPRTTPRRSEEAELPLALQQQLRGLH</sequence>
<feature type="region of interest" description="Disordered" evidence="1">
    <location>
        <begin position="1"/>
        <end position="40"/>
    </location>
</feature>
<dbReference type="Proteomes" id="UP000003880">
    <property type="component" value="Unassembled WGS sequence"/>
</dbReference>
<accession>D4B6R5</accession>
<evidence type="ECO:0000313" key="3">
    <source>
        <dbReference type="Proteomes" id="UP000003880"/>
    </source>
</evidence>
<gene>
    <name evidence="2" type="ORF">CIT292_06004</name>
</gene>
<evidence type="ECO:0000313" key="2">
    <source>
        <dbReference type="EMBL" id="EFE09845.1"/>
    </source>
</evidence>